<dbReference type="EMBL" id="JAWWNJ010000017">
    <property type="protein sequence ID" value="KAK7038180.1"/>
    <property type="molecule type" value="Genomic_DNA"/>
</dbReference>
<dbReference type="InterPro" id="IPR032675">
    <property type="entry name" value="LRR_dom_sf"/>
</dbReference>
<dbReference type="Proteomes" id="UP001362999">
    <property type="component" value="Unassembled WGS sequence"/>
</dbReference>
<name>A0AAW0CGD7_9AGAR</name>
<reference evidence="1 2" key="1">
    <citation type="journal article" date="2024" name="J Genomics">
        <title>Draft genome sequencing and assembly of Favolaschia claudopus CIRM-BRFM 2984 isolated from oak limbs.</title>
        <authorList>
            <person name="Navarro D."/>
            <person name="Drula E."/>
            <person name="Chaduli D."/>
            <person name="Cazenave R."/>
            <person name="Ahrendt S."/>
            <person name="Wang J."/>
            <person name="Lipzen A."/>
            <person name="Daum C."/>
            <person name="Barry K."/>
            <person name="Grigoriev I.V."/>
            <person name="Favel A."/>
            <person name="Rosso M.N."/>
            <person name="Martin F."/>
        </authorList>
    </citation>
    <scope>NUCLEOTIDE SEQUENCE [LARGE SCALE GENOMIC DNA]</scope>
    <source>
        <strain evidence="1 2">CIRM-BRFM 2984</strain>
    </source>
</reference>
<evidence type="ECO:0000313" key="1">
    <source>
        <dbReference type="EMBL" id="KAK7038180.1"/>
    </source>
</evidence>
<organism evidence="1 2">
    <name type="scientific">Favolaschia claudopus</name>
    <dbReference type="NCBI Taxonomy" id="2862362"/>
    <lineage>
        <taxon>Eukaryota</taxon>
        <taxon>Fungi</taxon>
        <taxon>Dikarya</taxon>
        <taxon>Basidiomycota</taxon>
        <taxon>Agaricomycotina</taxon>
        <taxon>Agaricomycetes</taxon>
        <taxon>Agaricomycetidae</taxon>
        <taxon>Agaricales</taxon>
        <taxon>Marasmiineae</taxon>
        <taxon>Mycenaceae</taxon>
        <taxon>Favolaschia</taxon>
    </lineage>
</organism>
<evidence type="ECO:0000313" key="2">
    <source>
        <dbReference type="Proteomes" id="UP001362999"/>
    </source>
</evidence>
<protein>
    <submittedName>
        <fullName evidence="1">HORMA domain-containing protein</fullName>
    </submittedName>
</protein>
<accession>A0AAW0CGD7</accession>
<proteinExistence type="predicted"/>
<sequence length="471" mass="53239">MSIRDFPPELLELIFLECHNEIDFRSMLPLDTPLLLTRTCKRWDKIARGFPPLWSKLRVVASHAESEPPVRVVEKWMEHSGSHPLSLSLVCQRPDTTSRALEKQTIDDGQEGPTGVSRVLELFLLNIYRWRDILFDFSQHAPPRHYPPSLTEQGAPQLERFEIYPFSWSRLLGSLTVPWLDGVLSAPVLTSFVSHHGQFPSSFLLHVPWEQLTYVHLESGLSDFACLFILQSACNLIECHLLNIRSVALDVTPASDAELSPVLPRLKKLGLASQVWFGKIFNPLITPNLTKLELGTRSMQMRWTRPQFMDFLRRSGCSIESLTLRDMFVSRLGETGLIELLMHLSDSLTDLRITSDHPGTPVGIRDSMLHALSYRPESPVLCSQLESLVLQVGAFATDGELGKMVQSRWKGHLQAPARIARLQHIDVVFSTDTHATDLLVLNELLEQGLDGKVRMPDNLEDQQVGNLRGIL</sequence>
<dbReference type="AlphaFoldDB" id="A0AAW0CGD7"/>
<dbReference type="Gene3D" id="3.80.10.10">
    <property type="entry name" value="Ribonuclease Inhibitor"/>
    <property type="match status" value="1"/>
</dbReference>
<comment type="caution">
    <text evidence="1">The sequence shown here is derived from an EMBL/GenBank/DDBJ whole genome shotgun (WGS) entry which is preliminary data.</text>
</comment>
<keyword evidence="2" id="KW-1185">Reference proteome</keyword>
<gene>
    <name evidence="1" type="ORF">R3P38DRAFT_539401</name>
</gene>